<dbReference type="GeneID" id="41977203"/>
<comment type="cofactor">
    <cofactor evidence="1">
        <name>FAD</name>
        <dbReference type="ChEBI" id="CHEBI:57692"/>
    </cofactor>
</comment>
<evidence type="ECO:0000256" key="6">
    <source>
        <dbReference type="SAM" id="MobiDB-lite"/>
    </source>
</evidence>
<keyword evidence="3" id="KW-0285">Flavoprotein</keyword>
<dbReference type="Gene3D" id="3.50.50.60">
    <property type="entry name" value="FAD/NAD(P)-binding domain"/>
    <property type="match status" value="1"/>
</dbReference>
<accession>A0A507AQ03</accession>
<gene>
    <name evidence="9" type="ORF">E0L32_009756</name>
</gene>
<evidence type="ECO:0000256" key="2">
    <source>
        <dbReference type="ARBA" id="ARBA00010989"/>
    </source>
</evidence>
<feature type="region of interest" description="Disordered" evidence="6">
    <location>
        <begin position="463"/>
        <end position="500"/>
    </location>
</feature>
<comment type="similarity">
    <text evidence="2">Belongs to the MSOX/MTOX family.</text>
</comment>
<organism evidence="9 10">
    <name type="scientific">Thyridium curvatum</name>
    <dbReference type="NCBI Taxonomy" id="1093900"/>
    <lineage>
        <taxon>Eukaryota</taxon>
        <taxon>Fungi</taxon>
        <taxon>Dikarya</taxon>
        <taxon>Ascomycota</taxon>
        <taxon>Pezizomycotina</taxon>
        <taxon>Sordariomycetes</taxon>
        <taxon>Sordariomycetidae</taxon>
        <taxon>Thyridiales</taxon>
        <taxon>Thyridiaceae</taxon>
        <taxon>Thyridium</taxon>
    </lineage>
</organism>
<reference evidence="9 10" key="1">
    <citation type="submission" date="2019-06" db="EMBL/GenBank/DDBJ databases">
        <title>Draft genome sequence of the filamentous fungus Phialemoniopsis curvata isolated from diesel fuel.</title>
        <authorList>
            <person name="Varaljay V.A."/>
            <person name="Lyon W.J."/>
            <person name="Crouch A.L."/>
            <person name="Drake C.E."/>
            <person name="Hollomon J.M."/>
            <person name="Nadeau L.J."/>
            <person name="Nunn H.S."/>
            <person name="Stevenson B.S."/>
            <person name="Bojanowski C.L."/>
            <person name="Crookes-Goodson W.J."/>
        </authorList>
    </citation>
    <scope>NUCLEOTIDE SEQUENCE [LARGE SCALE GENOMIC DNA]</scope>
    <source>
        <strain evidence="9 10">D216</strain>
    </source>
</reference>
<dbReference type="InParanoid" id="A0A507AQ03"/>
<evidence type="ECO:0000256" key="4">
    <source>
        <dbReference type="ARBA" id="ARBA00022827"/>
    </source>
</evidence>
<dbReference type="SUPFAM" id="SSF51905">
    <property type="entry name" value="FAD/NAD(P)-binding domain"/>
    <property type="match status" value="1"/>
</dbReference>
<keyword evidence="7" id="KW-0812">Transmembrane</keyword>
<dbReference type="STRING" id="1093900.A0A507AQ03"/>
<dbReference type="InterPro" id="IPR036188">
    <property type="entry name" value="FAD/NAD-bd_sf"/>
</dbReference>
<keyword evidence="7" id="KW-1133">Transmembrane helix</keyword>
<dbReference type="EMBL" id="SKBQ01000073">
    <property type="protein sequence ID" value="TPX08816.1"/>
    <property type="molecule type" value="Genomic_DNA"/>
</dbReference>
<dbReference type="AlphaFoldDB" id="A0A507AQ03"/>
<dbReference type="Proteomes" id="UP000319257">
    <property type="component" value="Unassembled WGS sequence"/>
</dbReference>
<keyword evidence="4" id="KW-0274">FAD</keyword>
<proteinExistence type="inferred from homology"/>
<dbReference type="Gene3D" id="3.30.9.10">
    <property type="entry name" value="D-Amino Acid Oxidase, subunit A, domain 2"/>
    <property type="match status" value="1"/>
</dbReference>
<comment type="caution">
    <text evidence="9">The sequence shown here is derived from an EMBL/GenBank/DDBJ whole genome shotgun (WGS) entry which is preliminary data.</text>
</comment>
<protein>
    <recommendedName>
        <fullName evidence="8">FAD dependent oxidoreductase domain-containing protein</fullName>
    </recommendedName>
</protein>
<name>A0A507AQ03_9PEZI</name>
<keyword evidence="5" id="KW-0560">Oxidoreductase</keyword>
<evidence type="ECO:0000256" key="7">
    <source>
        <dbReference type="SAM" id="Phobius"/>
    </source>
</evidence>
<dbReference type="GO" id="GO:0050660">
    <property type="term" value="F:flavin adenine dinucleotide binding"/>
    <property type="evidence" value="ECO:0007669"/>
    <property type="project" value="InterPro"/>
</dbReference>
<keyword evidence="10" id="KW-1185">Reference proteome</keyword>
<dbReference type="OrthoDB" id="2219495at2759"/>
<feature type="domain" description="FAD dependent oxidoreductase" evidence="8">
    <location>
        <begin position="12"/>
        <end position="441"/>
    </location>
</feature>
<dbReference type="GO" id="GO:0008115">
    <property type="term" value="F:sarcosine oxidase activity"/>
    <property type="evidence" value="ECO:0007669"/>
    <property type="project" value="TreeGrafter"/>
</dbReference>
<evidence type="ECO:0000313" key="10">
    <source>
        <dbReference type="Proteomes" id="UP000319257"/>
    </source>
</evidence>
<dbReference type="RefSeq" id="XP_030990527.1">
    <property type="nucleotide sequence ID" value="XM_031144754.1"/>
</dbReference>
<feature type="transmembrane region" description="Helical" evidence="7">
    <location>
        <begin position="12"/>
        <end position="33"/>
    </location>
</feature>
<evidence type="ECO:0000256" key="1">
    <source>
        <dbReference type="ARBA" id="ARBA00001974"/>
    </source>
</evidence>
<dbReference type="InterPro" id="IPR006076">
    <property type="entry name" value="FAD-dep_OxRdtase"/>
</dbReference>
<evidence type="ECO:0000256" key="3">
    <source>
        <dbReference type="ARBA" id="ARBA00022630"/>
    </source>
</evidence>
<dbReference type="PANTHER" id="PTHR10961">
    <property type="entry name" value="PEROXISOMAL SARCOSINE OXIDASE"/>
    <property type="match status" value="1"/>
</dbReference>
<sequence length="500" mass="55515">MAPSILSKQSPIIIVGAGCFGLSSALYLAQAGYVGITVYDKQPYDENAYSTTDGADAASADFNKVMRMSYGEEIEYQRLAWDAIQIWNVWNKQIQSSPAQDLPRGLEPSDRVWNNCGFLRMSTDGQLSQFEQTTLRNITREGLRSTQFVVGDPEDEKRVPFYFKDGEWERKSDPFLRKLQGKSLAGVFDTTAGFVDASKACTWAMHLCRQLGVSFVLGEESGQVSSFIRSPGGHTTLGIRTADGKEHRSELLILAAGPWTPYLFPSIAPLMETTAGSVVYFQLPPQSEAPYLWERFSPENFPVYAYGGWTKGLGIGGFPRTEDGVVKIGYRGAKYTNYEDVADPMTGARHRISVPKTRYWPEPSEPAVTKQAVEAIKSVVREALPELAELGIAGCRNCWYTDSLDTSFVIDRVPGDEGMMVCSGGSGHGFKFLPVLGREVVKIIEKPGEKNAIARLWQWRTRSSGPRNGLEQGEAGPRNWKKQEMATKSDWTFDDNKAKL</sequence>
<dbReference type="InterPro" id="IPR045170">
    <property type="entry name" value="MTOX"/>
</dbReference>
<dbReference type="PANTHER" id="PTHR10961:SF15">
    <property type="entry name" value="FAD DEPENDENT OXIDOREDUCTASE DOMAIN-CONTAINING PROTEIN"/>
    <property type="match status" value="1"/>
</dbReference>
<evidence type="ECO:0000256" key="5">
    <source>
        <dbReference type="ARBA" id="ARBA00023002"/>
    </source>
</evidence>
<evidence type="ECO:0000313" key="9">
    <source>
        <dbReference type="EMBL" id="TPX08816.1"/>
    </source>
</evidence>
<dbReference type="Pfam" id="PF01266">
    <property type="entry name" value="DAO"/>
    <property type="match status" value="1"/>
</dbReference>
<evidence type="ECO:0000259" key="8">
    <source>
        <dbReference type="Pfam" id="PF01266"/>
    </source>
</evidence>
<keyword evidence="7" id="KW-0472">Membrane</keyword>